<keyword evidence="1" id="KW-0472">Membrane</keyword>
<accession>A0A1Y2FGX8</accession>
<name>A0A1Y2FGX8_9FUNG</name>
<evidence type="ECO:0000313" key="3">
    <source>
        <dbReference type="Proteomes" id="UP000193920"/>
    </source>
</evidence>
<comment type="caution">
    <text evidence="2">The sequence shown here is derived from an EMBL/GenBank/DDBJ whole genome shotgun (WGS) entry which is preliminary data.</text>
</comment>
<keyword evidence="3" id="KW-1185">Reference proteome</keyword>
<dbReference type="EMBL" id="MCOG01000008">
    <property type="protein sequence ID" value="ORY82867.1"/>
    <property type="molecule type" value="Genomic_DNA"/>
</dbReference>
<reference evidence="2 3" key="1">
    <citation type="submission" date="2016-08" db="EMBL/GenBank/DDBJ databases">
        <title>A Parts List for Fungal Cellulosomes Revealed by Comparative Genomics.</title>
        <authorList>
            <consortium name="DOE Joint Genome Institute"/>
            <person name="Haitjema C.H."/>
            <person name="Gilmore S.P."/>
            <person name="Henske J.K."/>
            <person name="Solomon K.V."/>
            <person name="De Groot R."/>
            <person name="Kuo A."/>
            <person name="Mondo S.J."/>
            <person name="Salamov A.A."/>
            <person name="Labutti K."/>
            <person name="Zhao Z."/>
            <person name="Chiniquy J."/>
            <person name="Barry K."/>
            <person name="Brewer H.M."/>
            <person name="Purvine S.O."/>
            <person name="Wright A.T."/>
            <person name="Boxma B."/>
            <person name="Van Alen T."/>
            <person name="Hackstein J.H."/>
            <person name="Baker S.E."/>
            <person name="Grigoriev I.V."/>
            <person name="O'Malley M.A."/>
        </authorList>
    </citation>
    <scope>NUCLEOTIDE SEQUENCE [LARGE SCALE GENOMIC DNA]</scope>
    <source>
        <strain evidence="2 3">G1</strain>
    </source>
</reference>
<evidence type="ECO:0000313" key="2">
    <source>
        <dbReference type="EMBL" id="ORY82867.1"/>
    </source>
</evidence>
<proteinExistence type="predicted"/>
<sequence>MAMRYLLVNFLKHFYNLLMYYILYHLFTSDNIYILFIKKIIIIIFICFISIYLFIFLFIIIIIDLITNNLNC</sequence>
<organism evidence="2 3">
    <name type="scientific">Neocallimastix californiae</name>
    <dbReference type="NCBI Taxonomy" id="1754190"/>
    <lineage>
        <taxon>Eukaryota</taxon>
        <taxon>Fungi</taxon>
        <taxon>Fungi incertae sedis</taxon>
        <taxon>Chytridiomycota</taxon>
        <taxon>Chytridiomycota incertae sedis</taxon>
        <taxon>Neocallimastigomycetes</taxon>
        <taxon>Neocallimastigales</taxon>
        <taxon>Neocallimastigaceae</taxon>
        <taxon>Neocallimastix</taxon>
    </lineage>
</organism>
<evidence type="ECO:0000256" key="1">
    <source>
        <dbReference type="SAM" id="Phobius"/>
    </source>
</evidence>
<dbReference type="AlphaFoldDB" id="A0A1Y2FGX8"/>
<keyword evidence="1" id="KW-1133">Transmembrane helix</keyword>
<keyword evidence="1" id="KW-0812">Transmembrane</keyword>
<gene>
    <name evidence="2" type="ORF">LY90DRAFT_270471</name>
</gene>
<feature type="transmembrane region" description="Helical" evidence="1">
    <location>
        <begin position="40"/>
        <end position="63"/>
    </location>
</feature>
<dbReference type="Proteomes" id="UP000193920">
    <property type="component" value="Unassembled WGS sequence"/>
</dbReference>
<protein>
    <submittedName>
        <fullName evidence="2">Uncharacterized protein</fullName>
    </submittedName>
</protein>
<feature type="transmembrane region" description="Helical" evidence="1">
    <location>
        <begin position="6"/>
        <end position="28"/>
    </location>
</feature>